<dbReference type="EMBL" id="ML732869">
    <property type="protein sequence ID" value="KAB8268448.1"/>
    <property type="molecule type" value="Genomic_DNA"/>
</dbReference>
<keyword evidence="1" id="KW-1133">Transmembrane helix</keyword>
<name>A0A5N6IPZ1_9EURO</name>
<sequence length="86" mass="9526">MLLNETSQRPGNIFHLLLLGVTALGFLPRLPLVDTALEGPSWMHVHYPRKPRNLASFNVPWLAKASLVITVTPESCDLIKTIAVKP</sequence>
<organism evidence="2 3">
    <name type="scientific">Aspergillus minisclerotigenes</name>
    <dbReference type="NCBI Taxonomy" id="656917"/>
    <lineage>
        <taxon>Eukaryota</taxon>
        <taxon>Fungi</taxon>
        <taxon>Dikarya</taxon>
        <taxon>Ascomycota</taxon>
        <taxon>Pezizomycotina</taxon>
        <taxon>Eurotiomycetes</taxon>
        <taxon>Eurotiomycetidae</taxon>
        <taxon>Eurotiales</taxon>
        <taxon>Aspergillaceae</taxon>
        <taxon>Aspergillus</taxon>
        <taxon>Aspergillus subgen. Circumdati</taxon>
    </lineage>
</organism>
<proteinExistence type="predicted"/>
<protein>
    <submittedName>
        <fullName evidence="2">Uncharacterized protein</fullName>
    </submittedName>
</protein>
<keyword evidence="1" id="KW-0472">Membrane</keyword>
<keyword evidence="1" id="KW-0812">Transmembrane</keyword>
<keyword evidence="3" id="KW-1185">Reference proteome</keyword>
<gene>
    <name evidence="2" type="ORF">BDV30DRAFT_13003</name>
</gene>
<dbReference type="AlphaFoldDB" id="A0A5N6IPZ1"/>
<evidence type="ECO:0000313" key="3">
    <source>
        <dbReference type="Proteomes" id="UP000326289"/>
    </source>
</evidence>
<evidence type="ECO:0000256" key="1">
    <source>
        <dbReference type="SAM" id="Phobius"/>
    </source>
</evidence>
<accession>A0A5N6IPZ1</accession>
<reference evidence="2 3" key="1">
    <citation type="submission" date="2019-04" db="EMBL/GenBank/DDBJ databases">
        <title>Fungal friends and foes A comparative genomics study of 23 Aspergillus species from section Flavi.</title>
        <authorList>
            <consortium name="DOE Joint Genome Institute"/>
            <person name="Kjaerbolling I."/>
            <person name="Vesth T.C."/>
            <person name="Frisvad J.C."/>
            <person name="Nybo J.L."/>
            <person name="Theobald S."/>
            <person name="Kildgaard S."/>
            <person name="Petersen T.I."/>
            <person name="Kuo A."/>
            <person name="Sato A."/>
            <person name="Lyhne E.K."/>
            <person name="Kogle M.E."/>
            <person name="Wiebenga A."/>
            <person name="Kun R.S."/>
            <person name="Lubbers R.J."/>
            <person name="Makela M.R."/>
            <person name="Barry K."/>
            <person name="Chovatia M."/>
            <person name="Clum A."/>
            <person name="Daum C."/>
            <person name="Haridas S."/>
            <person name="He G."/>
            <person name="LaButti K."/>
            <person name="Lipzen A."/>
            <person name="Mondo S."/>
            <person name="Pangilinan J."/>
            <person name="Riley R."/>
            <person name="Salamov A."/>
            <person name="Simmons B.A."/>
            <person name="Magnuson J.K."/>
            <person name="Henrissat B."/>
            <person name="Mortensen U.H."/>
            <person name="Larsen T.O."/>
            <person name="De vries R.P."/>
            <person name="Grigoriev I.V."/>
            <person name="Machida M."/>
            <person name="Baker S.E."/>
            <person name="Andersen M.R."/>
        </authorList>
    </citation>
    <scope>NUCLEOTIDE SEQUENCE [LARGE SCALE GENOMIC DNA]</scope>
    <source>
        <strain evidence="2 3">CBS 117635</strain>
    </source>
</reference>
<evidence type="ECO:0000313" key="2">
    <source>
        <dbReference type="EMBL" id="KAB8268448.1"/>
    </source>
</evidence>
<feature type="transmembrane region" description="Helical" evidence="1">
    <location>
        <begin position="12"/>
        <end position="32"/>
    </location>
</feature>
<dbReference type="Proteomes" id="UP000326289">
    <property type="component" value="Unassembled WGS sequence"/>
</dbReference>